<keyword evidence="3 6" id="KW-0812">Transmembrane</keyword>
<dbReference type="SUPFAM" id="SSF103473">
    <property type="entry name" value="MFS general substrate transporter"/>
    <property type="match status" value="1"/>
</dbReference>
<evidence type="ECO:0000256" key="5">
    <source>
        <dbReference type="ARBA" id="ARBA00023136"/>
    </source>
</evidence>
<dbReference type="GeneID" id="25320460"/>
<feature type="transmembrane region" description="Helical" evidence="6">
    <location>
        <begin position="95"/>
        <end position="116"/>
    </location>
</feature>
<dbReference type="STRING" id="1408163.A0A0F4YHU9"/>
<gene>
    <name evidence="7" type="ORF">T310_8200</name>
</gene>
<dbReference type="Proteomes" id="UP000053958">
    <property type="component" value="Unassembled WGS sequence"/>
</dbReference>
<evidence type="ECO:0000256" key="3">
    <source>
        <dbReference type="ARBA" id="ARBA00022692"/>
    </source>
</evidence>
<feature type="transmembrane region" description="Helical" evidence="6">
    <location>
        <begin position="128"/>
        <end position="151"/>
    </location>
</feature>
<comment type="subcellular location">
    <subcellularLocation>
        <location evidence="1">Membrane</location>
        <topology evidence="1">Multi-pass membrane protein</topology>
    </subcellularLocation>
</comment>
<proteinExistence type="predicted"/>
<accession>A0A0F4YHU9</accession>
<dbReference type="Gene3D" id="1.20.1250.20">
    <property type="entry name" value="MFS general substrate transporter like domains"/>
    <property type="match status" value="1"/>
</dbReference>
<dbReference type="GO" id="GO:0022857">
    <property type="term" value="F:transmembrane transporter activity"/>
    <property type="evidence" value="ECO:0007669"/>
    <property type="project" value="InterPro"/>
</dbReference>
<evidence type="ECO:0000256" key="6">
    <source>
        <dbReference type="SAM" id="Phobius"/>
    </source>
</evidence>
<evidence type="ECO:0000313" key="7">
    <source>
        <dbReference type="EMBL" id="KKA17862.1"/>
    </source>
</evidence>
<feature type="transmembrane region" description="Helical" evidence="6">
    <location>
        <begin position="263"/>
        <end position="283"/>
    </location>
</feature>
<evidence type="ECO:0000313" key="8">
    <source>
        <dbReference type="Proteomes" id="UP000053958"/>
    </source>
</evidence>
<dbReference type="GO" id="GO:0016020">
    <property type="term" value="C:membrane"/>
    <property type="evidence" value="ECO:0007669"/>
    <property type="project" value="UniProtKB-SubCell"/>
</dbReference>
<evidence type="ECO:0000256" key="2">
    <source>
        <dbReference type="ARBA" id="ARBA00022448"/>
    </source>
</evidence>
<sequence length="383" mass="42316">MGIPDIEKTHPHPVTSITGHVDAALEFLQAEGTTAAVSTIDERKLVRKIDCMIMPLMWACYNLQYLDKVLIILWGVMTTLNCTASTFGGLMTLRILLGVFESAIAPALILITSMWYKRHEQPIRMAAWYIGTGTASIMGGLVAYGLLFYSADKFRSWQLLFLIIGLVTVVVGVAVIVFLPDNPMSSRLSHAEKICAIERLRENKTGIENKRFKKEQFYEVFTDPQTYLIAVVVAAMDVLNAAGSSFSALIIQSFGSTTKQTELLSIPGGVISVVSILIGNYIAGRTNQRCLVAIISFAIGLAGSCLMTFVSGKAIRLAGNYLMSCSGPALPLIFENARRDRAQEGVLVQHQENSEFLDLTDRQNREFRVSSARSIRTSRRIRY</sequence>
<dbReference type="EMBL" id="LASV01000538">
    <property type="protein sequence ID" value="KKA17862.1"/>
    <property type="molecule type" value="Genomic_DNA"/>
</dbReference>
<reference evidence="7 8" key="1">
    <citation type="submission" date="2015-04" db="EMBL/GenBank/DDBJ databases">
        <authorList>
            <person name="Heijne W.H."/>
            <person name="Fedorova N.D."/>
            <person name="Nierman W.C."/>
            <person name="Vollebregt A.W."/>
            <person name="Zhao Z."/>
            <person name="Wu L."/>
            <person name="Kumar M."/>
            <person name="Stam H."/>
            <person name="van den Berg M.A."/>
            <person name="Pel H.J."/>
        </authorList>
    </citation>
    <scope>NUCLEOTIDE SEQUENCE [LARGE SCALE GENOMIC DNA]</scope>
    <source>
        <strain evidence="7 8">CBS 393.64</strain>
    </source>
</reference>
<dbReference type="RefSeq" id="XP_013324474.1">
    <property type="nucleotide sequence ID" value="XM_013469020.1"/>
</dbReference>
<dbReference type="Pfam" id="PF07690">
    <property type="entry name" value="MFS_1"/>
    <property type="match status" value="1"/>
</dbReference>
<feature type="transmembrane region" description="Helical" evidence="6">
    <location>
        <begin position="157"/>
        <end position="179"/>
    </location>
</feature>
<dbReference type="InterPro" id="IPR011701">
    <property type="entry name" value="MFS"/>
</dbReference>
<feature type="transmembrane region" description="Helical" evidence="6">
    <location>
        <begin position="227"/>
        <end position="251"/>
    </location>
</feature>
<keyword evidence="8" id="KW-1185">Reference proteome</keyword>
<dbReference type="AlphaFoldDB" id="A0A0F4YHU9"/>
<dbReference type="OrthoDB" id="6730379at2759"/>
<feature type="transmembrane region" description="Helical" evidence="6">
    <location>
        <begin position="290"/>
        <end position="311"/>
    </location>
</feature>
<organism evidence="7 8">
    <name type="scientific">Rasamsonia emersonii (strain ATCC 16479 / CBS 393.64 / IMI 116815)</name>
    <dbReference type="NCBI Taxonomy" id="1408163"/>
    <lineage>
        <taxon>Eukaryota</taxon>
        <taxon>Fungi</taxon>
        <taxon>Dikarya</taxon>
        <taxon>Ascomycota</taxon>
        <taxon>Pezizomycotina</taxon>
        <taxon>Eurotiomycetes</taxon>
        <taxon>Eurotiomycetidae</taxon>
        <taxon>Eurotiales</taxon>
        <taxon>Trichocomaceae</taxon>
        <taxon>Rasamsonia</taxon>
    </lineage>
</organism>
<keyword evidence="2" id="KW-0813">Transport</keyword>
<dbReference type="PANTHER" id="PTHR43791:SF40">
    <property type="entry name" value="THIAMINE PATHWAY TRANSPORTER THI73"/>
    <property type="match status" value="1"/>
</dbReference>
<evidence type="ECO:0000256" key="1">
    <source>
        <dbReference type="ARBA" id="ARBA00004141"/>
    </source>
</evidence>
<dbReference type="InterPro" id="IPR036259">
    <property type="entry name" value="MFS_trans_sf"/>
</dbReference>
<comment type="caution">
    <text evidence="7">The sequence shown here is derived from an EMBL/GenBank/DDBJ whole genome shotgun (WGS) entry which is preliminary data.</text>
</comment>
<protein>
    <submittedName>
        <fullName evidence="7">Allantoate permease</fullName>
    </submittedName>
</protein>
<keyword evidence="4 6" id="KW-1133">Transmembrane helix</keyword>
<dbReference type="PANTHER" id="PTHR43791">
    <property type="entry name" value="PERMEASE-RELATED"/>
    <property type="match status" value="1"/>
</dbReference>
<name>A0A0F4YHU9_RASE3</name>
<feature type="transmembrane region" description="Helical" evidence="6">
    <location>
        <begin position="69"/>
        <end position="89"/>
    </location>
</feature>
<keyword evidence="5 6" id="KW-0472">Membrane</keyword>
<evidence type="ECO:0000256" key="4">
    <source>
        <dbReference type="ARBA" id="ARBA00022989"/>
    </source>
</evidence>